<comment type="caution">
    <text evidence="1">The sequence shown here is derived from an EMBL/GenBank/DDBJ whole genome shotgun (WGS) entry which is preliminary data.</text>
</comment>
<keyword evidence="2" id="KW-1185">Reference proteome</keyword>
<protein>
    <submittedName>
        <fullName evidence="1">Uncharacterized protein</fullName>
    </submittedName>
</protein>
<sequence length="39" mass="4809">MYLLYFFANKNLGMKKYKLRYTRIMCSGNSTKLDFKEYQ</sequence>
<evidence type="ECO:0000313" key="2">
    <source>
        <dbReference type="Proteomes" id="UP001497527"/>
    </source>
</evidence>
<name>A0ABP1EU16_9FLAO</name>
<gene>
    <name evidence="1" type="ORF">T190423A01A_10560</name>
</gene>
<dbReference type="Proteomes" id="UP001497527">
    <property type="component" value="Unassembled WGS sequence"/>
</dbReference>
<evidence type="ECO:0000313" key="1">
    <source>
        <dbReference type="EMBL" id="CAL2101997.1"/>
    </source>
</evidence>
<accession>A0ABP1EU16</accession>
<reference evidence="1 2" key="1">
    <citation type="submission" date="2024-05" db="EMBL/GenBank/DDBJ databases">
        <authorList>
            <person name="Duchaud E."/>
        </authorList>
    </citation>
    <scope>NUCLEOTIDE SEQUENCE [LARGE SCALE GENOMIC DNA]</scope>
    <source>
        <strain evidence="1">Ena-SAMPLE-TAB-13-05-2024-13:56:06:370-140308</strain>
    </source>
</reference>
<dbReference type="EMBL" id="CAXJIO010000010">
    <property type="protein sequence ID" value="CAL2101997.1"/>
    <property type="molecule type" value="Genomic_DNA"/>
</dbReference>
<organism evidence="1 2">
    <name type="scientific">Tenacibaculum polynesiense</name>
    <dbReference type="NCBI Taxonomy" id="3137857"/>
    <lineage>
        <taxon>Bacteria</taxon>
        <taxon>Pseudomonadati</taxon>
        <taxon>Bacteroidota</taxon>
        <taxon>Flavobacteriia</taxon>
        <taxon>Flavobacteriales</taxon>
        <taxon>Flavobacteriaceae</taxon>
        <taxon>Tenacibaculum</taxon>
    </lineage>
</organism>
<proteinExistence type="predicted"/>